<protein>
    <submittedName>
        <fullName evidence="1">Uncharacterized protein</fullName>
    </submittedName>
</protein>
<dbReference type="Proteomes" id="UP000029882">
    <property type="component" value="Segment"/>
</dbReference>
<evidence type="ECO:0000313" key="2">
    <source>
        <dbReference type="Proteomes" id="UP000029882"/>
    </source>
</evidence>
<evidence type="ECO:0000313" key="1">
    <source>
        <dbReference type="EMBL" id="AIT13460.1"/>
    </source>
</evidence>
<sequence>MMDDAKAARAAAYRAGLCVDCKTVRYSAGRTRCDNCFRDWLARVAAGEN</sequence>
<gene>
    <name evidence="1" type="ORF">PBI_RONRAYGUN_47</name>
</gene>
<name>A0A097EWI8_9CAUD</name>
<proteinExistence type="predicted"/>
<organism evidence="1 2">
    <name type="scientific">Mycobacterium phage RonRayGun</name>
    <dbReference type="NCBI Taxonomy" id="1555234"/>
    <lineage>
        <taxon>Viruses</taxon>
        <taxon>Duplodnaviria</taxon>
        <taxon>Heunggongvirae</taxon>
        <taxon>Uroviricota</taxon>
        <taxon>Caudoviricetes</taxon>
        <taxon>Bernalvirus</taxon>
        <taxon>Bernalvirus bernal13</taxon>
    </lineage>
</organism>
<accession>A0A097EWI8</accession>
<reference evidence="1 2" key="1">
    <citation type="submission" date="2014-09" db="EMBL/GenBank/DDBJ databases">
        <authorList>
            <person name="Adair M."/>
            <person name="Blankenship B."/>
            <person name="Boyd S."/>
            <person name="Carrigan H."/>
            <person name="Chandler R."/>
            <person name="Cummins M."/>
            <person name="Deckelman L."/>
            <person name="Derrickson A."/>
            <person name="Feather K."/>
            <person name="Fowler T."/>
            <person name="Givler J."/>
            <person name="Huckabee A."/>
            <person name="Hughes H."/>
            <person name="Johnson L."/>
            <person name="Kitchens J."/>
            <person name="Lewis M."/>
            <person name="Meece T."/>
            <person name="Michau A."/>
            <person name="Nessler J."/>
            <person name="Patrick L."/>
            <person name="Pfaff S."/>
            <person name="Rose J."/>
            <person name="Rubin J."/>
            <person name="Thomasson B."/>
            <person name="Williams S."/>
            <person name="Williams T."/>
            <person name="Serrano M.G."/>
            <person name="Buck G."/>
            <person name="Lee V."/>
            <person name="Wang Y."/>
            <person name="Carvalho R."/>
            <person name="Voegtly L."/>
            <person name="Shi R."/>
            <person name="Duckworth R."/>
            <person name="Johnson A."/>
            <person name="Loviza R."/>
            <person name="Walstead R."/>
            <person name="Shah Z."/>
            <person name="Kiflezghi M."/>
            <person name="Wade K."/>
            <person name="Anders K.R."/>
            <person name="Braun M.A."/>
            <person name="Delesalle V.A."/>
            <person name="Hughes L.E."/>
            <person name="Ware V.C."/>
            <person name="Bradley K.W."/>
            <person name="Barker L.P."/>
            <person name="Asai D.J."/>
            <person name="Bowman C.A."/>
            <person name="Russell D.A."/>
            <person name="Pope W.H."/>
            <person name="Jacobs-Sera D."/>
            <person name="Hendrix R.W."/>
            <person name="Hatfull G.F."/>
        </authorList>
    </citation>
    <scope>NUCLEOTIDE SEQUENCE [LARGE SCALE GENOMIC DNA]</scope>
</reference>
<dbReference type="EMBL" id="KM591905">
    <property type="protein sequence ID" value="AIT13460.1"/>
    <property type="molecule type" value="Genomic_DNA"/>
</dbReference>